<dbReference type="SMART" id="SM00741">
    <property type="entry name" value="SapB"/>
    <property type="match status" value="1"/>
</dbReference>
<dbReference type="CDD" id="cd00842">
    <property type="entry name" value="MPP_ASMase"/>
    <property type="match status" value="1"/>
</dbReference>
<feature type="disulfide bond" evidence="13">
    <location>
        <begin position="186"/>
        <end position="208"/>
    </location>
</feature>
<feature type="binding site" evidence="12">
    <location>
        <position position="381"/>
    </location>
    <ligand>
        <name>Zn(2+)</name>
        <dbReference type="ChEBI" id="CHEBI:29105"/>
        <label>2</label>
    </ligand>
</feature>
<comment type="function">
    <text evidence="11">Converts sphingomyelin to ceramide.</text>
</comment>
<dbReference type="SUPFAM" id="SSF56300">
    <property type="entry name" value="Metallo-dependent phosphatases"/>
    <property type="match status" value="1"/>
</dbReference>
<dbReference type="InterPro" id="IPR008139">
    <property type="entry name" value="SaposinB_dom"/>
</dbReference>
<feature type="binding site" evidence="12">
    <location>
        <position position="416"/>
    </location>
    <ligand>
        <name>Zn(2+)</name>
        <dbReference type="ChEBI" id="CHEBI:29105"/>
        <label>2</label>
    </ligand>
</feature>
<dbReference type="InParanoid" id="A0A1Y2GHI2"/>
<evidence type="ECO:0000256" key="10">
    <source>
        <dbReference type="ARBA" id="ARBA00023295"/>
    </source>
</evidence>
<dbReference type="Proteomes" id="UP000193648">
    <property type="component" value="Unassembled WGS sequence"/>
</dbReference>
<evidence type="ECO:0000256" key="2">
    <source>
        <dbReference type="ARBA" id="ARBA00008234"/>
    </source>
</evidence>
<evidence type="ECO:0000256" key="1">
    <source>
        <dbReference type="ARBA" id="ARBA00004613"/>
    </source>
</evidence>
<evidence type="ECO:0000256" key="13">
    <source>
        <dbReference type="PIRSR" id="PIRSR000948-2"/>
    </source>
</evidence>
<dbReference type="AlphaFoldDB" id="A0A1Y2GHI2"/>
<dbReference type="GO" id="GO:0016020">
    <property type="term" value="C:membrane"/>
    <property type="evidence" value="ECO:0007669"/>
    <property type="project" value="GOC"/>
</dbReference>
<keyword evidence="9" id="KW-0325">Glycoprotein</keyword>
<proteinExistence type="inferred from homology"/>
<sequence length="617" mass="67543">MKIAVSSVILSLVAATAVFAAPAPALHQLEKRDWIVDKLLPLFTKAFDTLKCEACEAAISSAKDIALLNKGWAMDAARKLCPTLMGQHTDVCDGLVDLYGPVVVDTILKVNFSKGDGKYVCHALAGICSPPVLKPNTIVFPKPKPTNAAPPAHSGQRIEALHLSDWHVDELYAPGSEAKCDKPTCCSKNANSAAAIVHPASSWGEYSCDTPVKLTQDLLNFVPKAANVSFVILTGDVPPHDVWLQTKETVLPIEKNAYEAMSELPARVYPAVGNHESGPSNLFSTPSSGDDMSWLYNSLADNWSRWLPEDAVNTVRNYGAYTASPAPGLRIISLNTNFCYKNNFHLLANLNDHDPYGELKWLIAQLQAAEDAGERVWIIGHVSPSQTDCLQNWSAQYYQTVQRYSPHVIAEQFFGHSHRDEFALFYGPGSSKSARNAIGTAWIGPSVTPFTNLNPGFRVYEVDTKSWNVFDSRTYIANLDQAANWDATGGTPNWHLEYSARQTYGAFAPVAANEPLTAAWWHNVTQVFENNDMAFQQFWTFRSKSAKREEACAAGSECKTDTICNLRAGKSSDACVSTTRRHKTLSHGGAPGSLSLPKHAESLQSWDKNLCGSPFGF</sequence>
<organism evidence="16 17">
    <name type="scientific">Lobosporangium transversale</name>
    <dbReference type="NCBI Taxonomy" id="64571"/>
    <lineage>
        <taxon>Eukaryota</taxon>
        <taxon>Fungi</taxon>
        <taxon>Fungi incertae sedis</taxon>
        <taxon>Mucoromycota</taxon>
        <taxon>Mortierellomycotina</taxon>
        <taxon>Mortierellomycetes</taxon>
        <taxon>Mortierellales</taxon>
        <taxon>Mortierellaceae</taxon>
        <taxon>Lobosporangium</taxon>
    </lineage>
</organism>
<dbReference type="GeneID" id="33563430"/>
<dbReference type="PANTHER" id="PTHR10340">
    <property type="entry name" value="SPHINGOMYELIN PHOSPHODIESTERASE"/>
    <property type="match status" value="1"/>
</dbReference>
<feature type="disulfide bond" evidence="13">
    <location>
        <begin position="180"/>
        <end position="185"/>
    </location>
</feature>
<keyword evidence="10 11" id="KW-0326">Glycosidase</keyword>
<evidence type="ECO:0000256" key="12">
    <source>
        <dbReference type="PIRSR" id="PIRSR000948-1"/>
    </source>
</evidence>
<keyword evidence="7 12" id="KW-0862">Zinc</keyword>
<dbReference type="GO" id="GO:0016798">
    <property type="term" value="F:hydrolase activity, acting on glycosyl bonds"/>
    <property type="evidence" value="ECO:0007669"/>
    <property type="project" value="UniProtKB-KW"/>
</dbReference>
<dbReference type="GO" id="GO:0004767">
    <property type="term" value="F:sphingomyelin phosphodiesterase activity"/>
    <property type="evidence" value="ECO:0007669"/>
    <property type="project" value="UniProtKB-UniRule"/>
</dbReference>
<evidence type="ECO:0000256" key="7">
    <source>
        <dbReference type="ARBA" id="ARBA00022833"/>
    </source>
</evidence>
<dbReference type="InterPro" id="IPR011001">
    <property type="entry name" value="Saposin-like"/>
</dbReference>
<evidence type="ECO:0000313" key="17">
    <source>
        <dbReference type="Proteomes" id="UP000193648"/>
    </source>
</evidence>
<dbReference type="EMBL" id="MCFF01000033">
    <property type="protein sequence ID" value="ORZ09753.1"/>
    <property type="molecule type" value="Genomic_DNA"/>
</dbReference>
<name>A0A1Y2GHI2_9FUNG</name>
<evidence type="ECO:0000259" key="15">
    <source>
        <dbReference type="PROSITE" id="PS50015"/>
    </source>
</evidence>
<dbReference type="Pfam" id="PF00149">
    <property type="entry name" value="Metallophos"/>
    <property type="match status" value="1"/>
</dbReference>
<feature type="disulfide bond" evidence="13">
    <location>
        <begin position="339"/>
        <end position="389"/>
    </location>
</feature>
<dbReference type="InterPro" id="IPR029052">
    <property type="entry name" value="Metallo-depent_PP-like"/>
</dbReference>
<dbReference type="InterPro" id="IPR041805">
    <property type="entry name" value="ASMase/PPN1_MPP"/>
</dbReference>
<dbReference type="STRING" id="64571.A0A1Y2GHI2"/>
<dbReference type="InterPro" id="IPR004843">
    <property type="entry name" value="Calcineurin-like_PHP"/>
</dbReference>
<evidence type="ECO:0000256" key="9">
    <source>
        <dbReference type="ARBA" id="ARBA00023180"/>
    </source>
</evidence>
<feature type="disulfide bond" evidence="13">
    <location>
        <begin position="81"/>
        <end position="92"/>
    </location>
</feature>
<dbReference type="InterPro" id="IPR045473">
    <property type="entry name" value="ASM_C"/>
</dbReference>
<dbReference type="OrthoDB" id="282973at2759"/>
<evidence type="ECO:0000256" key="6">
    <source>
        <dbReference type="ARBA" id="ARBA00022801"/>
    </source>
</evidence>
<evidence type="ECO:0000256" key="4">
    <source>
        <dbReference type="ARBA" id="ARBA00022723"/>
    </source>
</evidence>
<gene>
    <name evidence="16" type="ORF">BCR41DRAFT_325485</name>
</gene>
<keyword evidence="5 14" id="KW-0732">Signal</keyword>
<evidence type="ECO:0000313" key="16">
    <source>
        <dbReference type="EMBL" id="ORZ09753.1"/>
    </source>
</evidence>
<accession>A0A1Y2GHI2</accession>
<evidence type="ECO:0000256" key="11">
    <source>
        <dbReference type="PIRNR" id="PIRNR000948"/>
    </source>
</evidence>
<feature type="signal peptide" evidence="14">
    <location>
        <begin position="1"/>
        <end position="20"/>
    </location>
</feature>
<feature type="binding site" evidence="12">
    <location>
        <position position="236"/>
    </location>
    <ligand>
        <name>Zn(2+)</name>
        <dbReference type="ChEBI" id="CHEBI:29105"/>
        <label>2</label>
    </ligand>
</feature>
<dbReference type="Gene3D" id="3.60.21.10">
    <property type="match status" value="1"/>
</dbReference>
<feature type="binding site" evidence="12">
    <location>
        <position position="236"/>
    </location>
    <ligand>
        <name>Zn(2+)</name>
        <dbReference type="ChEBI" id="CHEBI:29105"/>
        <label>1</label>
    </ligand>
</feature>
<dbReference type="Pfam" id="PF19272">
    <property type="entry name" value="ASMase_C"/>
    <property type="match status" value="1"/>
</dbReference>
<dbReference type="GO" id="GO:0005615">
    <property type="term" value="C:extracellular space"/>
    <property type="evidence" value="ECO:0007669"/>
    <property type="project" value="TreeGrafter"/>
</dbReference>
<dbReference type="RefSeq" id="XP_021879023.1">
    <property type="nucleotide sequence ID" value="XM_022021586.1"/>
</dbReference>
<keyword evidence="3" id="KW-0964">Secreted</keyword>
<comment type="subcellular location">
    <subcellularLocation>
        <location evidence="1">Secreted</location>
    </subcellularLocation>
</comment>
<evidence type="ECO:0000256" key="8">
    <source>
        <dbReference type="ARBA" id="ARBA00023157"/>
    </source>
</evidence>
<reference evidence="16 17" key="1">
    <citation type="submission" date="2016-07" db="EMBL/GenBank/DDBJ databases">
        <title>Pervasive Adenine N6-methylation of Active Genes in Fungi.</title>
        <authorList>
            <consortium name="DOE Joint Genome Institute"/>
            <person name="Mondo S.J."/>
            <person name="Dannebaum R.O."/>
            <person name="Kuo R.C."/>
            <person name="Labutti K."/>
            <person name="Haridas S."/>
            <person name="Kuo A."/>
            <person name="Salamov A."/>
            <person name="Ahrendt S.R."/>
            <person name="Lipzen A."/>
            <person name="Sullivan W."/>
            <person name="Andreopoulos W.B."/>
            <person name="Clum A."/>
            <person name="Lindquist E."/>
            <person name="Daum C."/>
            <person name="Ramamoorthy G.K."/>
            <person name="Gryganskyi A."/>
            <person name="Culley D."/>
            <person name="Magnuson J.K."/>
            <person name="James T.Y."/>
            <person name="O'Malley M.A."/>
            <person name="Stajich J.E."/>
            <person name="Spatafora J.W."/>
            <person name="Visel A."/>
            <person name="Grigoriev I.V."/>
        </authorList>
    </citation>
    <scope>NUCLEOTIDE SEQUENCE [LARGE SCALE GENOMIC DNA]</scope>
    <source>
        <strain evidence="16 17">NRRL 3116</strain>
    </source>
</reference>
<feature type="binding site" evidence="12">
    <location>
        <position position="165"/>
    </location>
    <ligand>
        <name>Zn(2+)</name>
        <dbReference type="ChEBI" id="CHEBI:29105"/>
        <label>1</label>
    </ligand>
</feature>
<dbReference type="GO" id="GO:0046872">
    <property type="term" value="F:metal ion binding"/>
    <property type="evidence" value="ECO:0007669"/>
    <property type="project" value="UniProtKB-KW"/>
</dbReference>
<feature type="disulfide bond" evidence="13">
    <location>
        <begin position="52"/>
        <end position="128"/>
    </location>
</feature>
<dbReference type="PANTHER" id="PTHR10340:SF34">
    <property type="entry name" value="SPHINGOMYELIN PHOSPHODIESTERASE"/>
    <property type="match status" value="1"/>
</dbReference>
<dbReference type="GO" id="GO:0006685">
    <property type="term" value="P:sphingomyelin catabolic process"/>
    <property type="evidence" value="ECO:0007669"/>
    <property type="project" value="UniProtKB-UniRule"/>
</dbReference>
<dbReference type="GO" id="GO:0046513">
    <property type="term" value="P:ceramide biosynthetic process"/>
    <property type="evidence" value="ECO:0007669"/>
    <property type="project" value="UniProtKB-ARBA"/>
</dbReference>
<feature type="binding site" evidence="12">
    <location>
        <position position="418"/>
    </location>
    <ligand>
        <name>Zn(2+)</name>
        <dbReference type="ChEBI" id="CHEBI:29105"/>
        <label>1</label>
    </ligand>
</feature>
<feature type="binding site" evidence="12">
    <location>
        <position position="274"/>
    </location>
    <ligand>
        <name>Zn(2+)</name>
        <dbReference type="ChEBI" id="CHEBI:29105"/>
        <label>2</label>
    </ligand>
</feature>
<evidence type="ECO:0000256" key="5">
    <source>
        <dbReference type="ARBA" id="ARBA00022729"/>
    </source>
</evidence>
<dbReference type="PROSITE" id="PS50015">
    <property type="entry name" value="SAP_B"/>
    <property type="match status" value="1"/>
</dbReference>
<evidence type="ECO:0000256" key="14">
    <source>
        <dbReference type="SAM" id="SignalP"/>
    </source>
</evidence>
<keyword evidence="8 13" id="KW-1015">Disulfide bond</keyword>
<feature type="binding site" evidence="12">
    <location>
        <position position="167"/>
    </location>
    <ligand>
        <name>Zn(2+)</name>
        <dbReference type="ChEBI" id="CHEBI:29105"/>
        <label>1</label>
    </ligand>
</feature>
<dbReference type="InterPro" id="IPR011160">
    <property type="entry name" value="Sphingomy_PDE"/>
</dbReference>
<feature type="chain" id="PRO_5013231653" description="Sphingomyelin phosphodiesterase" evidence="14">
    <location>
        <begin position="21"/>
        <end position="617"/>
    </location>
</feature>
<keyword evidence="4 12" id="KW-0479">Metal-binding</keyword>
<comment type="cofactor">
    <cofactor evidence="12">
        <name>Zn(2+)</name>
        <dbReference type="ChEBI" id="CHEBI:29105"/>
    </cofactor>
    <text evidence="12">Binds 2 Zn(2+) ions per subunit.</text>
</comment>
<comment type="caution">
    <text evidence="16">The sequence shown here is derived from an EMBL/GenBank/DDBJ whole genome shotgun (WGS) entry which is preliminary data.</text>
</comment>
<dbReference type="SUPFAM" id="SSF47862">
    <property type="entry name" value="Saposin"/>
    <property type="match status" value="1"/>
</dbReference>
<protein>
    <recommendedName>
        <fullName evidence="11">Sphingomyelin phosphodiesterase</fullName>
    </recommendedName>
</protein>
<evidence type="ECO:0000256" key="3">
    <source>
        <dbReference type="ARBA" id="ARBA00022525"/>
    </source>
</evidence>
<dbReference type="Gene3D" id="1.10.225.10">
    <property type="entry name" value="Saposin-like"/>
    <property type="match status" value="1"/>
</dbReference>
<comment type="similarity">
    <text evidence="2 11">Belongs to the acid sphingomyelinase family.</text>
</comment>
<keyword evidence="17" id="KW-1185">Reference proteome</keyword>
<dbReference type="PIRSF" id="PIRSF000948">
    <property type="entry name" value="Sphingomy_PDE"/>
    <property type="match status" value="1"/>
</dbReference>
<feature type="domain" description="Saposin B-type" evidence="15">
    <location>
        <begin position="48"/>
        <end position="132"/>
    </location>
</feature>
<keyword evidence="6 11" id="KW-0378">Hydrolase</keyword>